<dbReference type="Gene3D" id="3.40.50.2300">
    <property type="match status" value="1"/>
</dbReference>
<dbReference type="InterPro" id="IPR036095">
    <property type="entry name" value="PTS_EIIB-like_sf"/>
</dbReference>
<feature type="domain" description="PTS EIIB type-3" evidence="7">
    <location>
        <begin position="1"/>
        <end position="98"/>
    </location>
</feature>
<dbReference type="GO" id="GO:0009401">
    <property type="term" value="P:phosphoenolpyruvate-dependent sugar phosphotransferase system"/>
    <property type="evidence" value="ECO:0007669"/>
    <property type="project" value="UniProtKB-KW"/>
</dbReference>
<gene>
    <name evidence="8" type="ORF">QE152_g41087</name>
</gene>
<comment type="caution">
    <text evidence="8">The sequence shown here is derived from an EMBL/GenBank/DDBJ whole genome shotgun (WGS) entry which is preliminary data.</text>
</comment>
<evidence type="ECO:0000256" key="1">
    <source>
        <dbReference type="ARBA" id="ARBA00022448"/>
    </source>
</evidence>
<proteinExistence type="predicted"/>
<evidence type="ECO:0000256" key="3">
    <source>
        <dbReference type="ARBA" id="ARBA00022597"/>
    </source>
</evidence>
<dbReference type="SUPFAM" id="SSF52794">
    <property type="entry name" value="PTS system IIB component-like"/>
    <property type="match status" value="1"/>
</dbReference>
<keyword evidence="4" id="KW-0808">Transferase</keyword>
<dbReference type="Proteomes" id="UP001458880">
    <property type="component" value="Unassembled WGS sequence"/>
</dbReference>
<organism evidence="8 9">
    <name type="scientific">Popillia japonica</name>
    <name type="common">Japanese beetle</name>
    <dbReference type="NCBI Taxonomy" id="7064"/>
    <lineage>
        <taxon>Eukaryota</taxon>
        <taxon>Metazoa</taxon>
        <taxon>Ecdysozoa</taxon>
        <taxon>Arthropoda</taxon>
        <taxon>Hexapoda</taxon>
        <taxon>Insecta</taxon>
        <taxon>Pterygota</taxon>
        <taxon>Neoptera</taxon>
        <taxon>Endopterygota</taxon>
        <taxon>Coleoptera</taxon>
        <taxon>Polyphaga</taxon>
        <taxon>Scarabaeiformia</taxon>
        <taxon>Scarabaeidae</taxon>
        <taxon>Rutelinae</taxon>
        <taxon>Popillia</taxon>
    </lineage>
</organism>
<dbReference type="InterPro" id="IPR003501">
    <property type="entry name" value="PTS_EIIB_2/3"/>
</dbReference>
<keyword evidence="9" id="KW-1185">Reference proteome</keyword>
<evidence type="ECO:0000313" key="8">
    <source>
        <dbReference type="EMBL" id="KAK9670949.1"/>
    </source>
</evidence>
<keyword evidence="2" id="KW-0597">Phosphoprotein</keyword>
<dbReference type="PANTHER" id="PTHR34581:SF2">
    <property type="entry name" value="PTS SYSTEM N,N'-DIACETYLCHITOBIOSE-SPECIFIC EIIB COMPONENT"/>
    <property type="match status" value="1"/>
</dbReference>
<dbReference type="InterPro" id="IPR051819">
    <property type="entry name" value="PTS_sugar-specific_EIIB"/>
</dbReference>
<evidence type="ECO:0000256" key="6">
    <source>
        <dbReference type="ARBA" id="ARBA00022777"/>
    </source>
</evidence>
<evidence type="ECO:0000313" key="9">
    <source>
        <dbReference type="Proteomes" id="UP001458880"/>
    </source>
</evidence>
<name>A0AAW1H6Z5_POPJA</name>
<dbReference type="CDD" id="cd05564">
    <property type="entry name" value="PTS_IIB_chitobiose_lichenan"/>
    <property type="match status" value="1"/>
</dbReference>
<sequence>MIKVMLVCNAGLSTSMMAKKIEVEGKGEFEVQAYGESEYQQHLDGISCILTGPQVRYLIEDIKNVVGKTIPVAGIEPRVYGTMNGAKVIEQIRKMIEG</sequence>
<evidence type="ECO:0000256" key="2">
    <source>
        <dbReference type="ARBA" id="ARBA00022553"/>
    </source>
</evidence>
<accession>A0AAW1H6Z5</accession>
<keyword evidence="6" id="KW-0418">Kinase</keyword>
<keyword evidence="5" id="KW-0598">Phosphotransferase system</keyword>
<dbReference type="AlphaFoldDB" id="A0AAW1H6Z5"/>
<reference evidence="8 9" key="1">
    <citation type="journal article" date="2024" name="BMC Genomics">
        <title>De novo assembly and annotation of Popillia japonica's genome with initial clues to its potential as an invasive pest.</title>
        <authorList>
            <person name="Cucini C."/>
            <person name="Boschi S."/>
            <person name="Funari R."/>
            <person name="Cardaioli E."/>
            <person name="Iannotti N."/>
            <person name="Marturano G."/>
            <person name="Paoli F."/>
            <person name="Bruttini M."/>
            <person name="Carapelli A."/>
            <person name="Frati F."/>
            <person name="Nardi F."/>
        </authorList>
    </citation>
    <scope>NUCLEOTIDE SEQUENCE [LARGE SCALE GENOMIC DNA]</scope>
    <source>
        <strain evidence="8">DMR45628</strain>
    </source>
</reference>
<evidence type="ECO:0000259" key="7">
    <source>
        <dbReference type="PROSITE" id="PS51100"/>
    </source>
</evidence>
<dbReference type="PROSITE" id="PS51100">
    <property type="entry name" value="PTS_EIIB_TYPE_3"/>
    <property type="match status" value="1"/>
</dbReference>
<evidence type="ECO:0000256" key="5">
    <source>
        <dbReference type="ARBA" id="ARBA00022683"/>
    </source>
</evidence>
<dbReference type="EMBL" id="JASPKY010001928">
    <property type="protein sequence ID" value="KAK9670949.1"/>
    <property type="molecule type" value="Genomic_DNA"/>
</dbReference>
<dbReference type="Pfam" id="PF02302">
    <property type="entry name" value="PTS_IIB"/>
    <property type="match status" value="1"/>
</dbReference>
<keyword evidence="3" id="KW-0762">Sugar transport</keyword>
<dbReference type="GO" id="GO:0016301">
    <property type="term" value="F:kinase activity"/>
    <property type="evidence" value="ECO:0007669"/>
    <property type="project" value="UniProtKB-KW"/>
</dbReference>
<dbReference type="InterPro" id="IPR013012">
    <property type="entry name" value="PTS_EIIB_3"/>
</dbReference>
<dbReference type="PANTHER" id="PTHR34581">
    <property type="entry name" value="PTS SYSTEM N,N'-DIACETYLCHITOBIOSE-SPECIFIC EIIB COMPONENT"/>
    <property type="match status" value="1"/>
</dbReference>
<keyword evidence="1" id="KW-0813">Transport</keyword>
<evidence type="ECO:0000256" key="4">
    <source>
        <dbReference type="ARBA" id="ARBA00022679"/>
    </source>
</evidence>
<protein>
    <submittedName>
        <fullName evidence="8">PTS system, Lactose/Cellobiose specific IIB subunit</fullName>
    </submittedName>
</protein>
<dbReference type="GO" id="GO:0008982">
    <property type="term" value="F:protein-N(PI)-phosphohistidine-sugar phosphotransferase activity"/>
    <property type="evidence" value="ECO:0007669"/>
    <property type="project" value="InterPro"/>
</dbReference>